<name>A0ABQ3LGV7_9SPHN</name>
<comment type="caution">
    <text evidence="2">The sequence shown here is derived from an EMBL/GenBank/DDBJ whole genome shotgun (WGS) entry which is preliminary data.</text>
</comment>
<gene>
    <name evidence="2" type="ORF">GCM10008023_17480</name>
</gene>
<evidence type="ECO:0000313" key="2">
    <source>
        <dbReference type="EMBL" id="GHH15085.1"/>
    </source>
</evidence>
<proteinExistence type="predicted"/>
<organism evidence="2 3">
    <name type="scientific">Sphingomonas glacialis</name>
    <dbReference type="NCBI Taxonomy" id="658225"/>
    <lineage>
        <taxon>Bacteria</taxon>
        <taxon>Pseudomonadati</taxon>
        <taxon>Pseudomonadota</taxon>
        <taxon>Alphaproteobacteria</taxon>
        <taxon>Sphingomonadales</taxon>
        <taxon>Sphingomonadaceae</taxon>
        <taxon>Sphingomonas</taxon>
    </lineage>
</organism>
<protein>
    <submittedName>
        <fullName evidence="2">Uncharacterized protein</fullName>
    </submittedName>
</protein>
<evidence type="ECO:0000256" key="1">
    <source>
        <dbReference type="SAM" id="MobiDB-lite"/>
    </source>
</evidence>
<feature type="region of interest" description="Disordered" evidence="1">
    <location>
        <begin position="41"/>
        <end position="60"/>
    </location>
</feature>
<dbReference type="Proteomes" id="UP000652430">
    <property type="component" value="Unassembled WGS sequence"/>
</dbReference>
<reference evidence="3" key="1">
    <citation type="journal article" date="2019" name="Int. J. Syst. Evol. Microbiol.">
        <title>The Global Catalogue of Microorganisms (GCM) 10K type strain sequencing project: providing services to taxonomists for standard genome sequencing and annotation.</title>
        <authorList>
            <consortium name="The Broad Institute Genomics Platform"/>
            <consortium name="The Broad Institute Genome Sequencing Center for Infectious Disease"/>
            <person name="Wu L."/>
            <person name="Ma J."/>
        </authorList>
    </citation>
    <scope>NUCLEOTIDE SEQUENCE [LARGE SCALE GENOMIC DNA]</scope>
    <source>
        <strain evidence="3">CGMCC 1.8957</strain>
    </source>
</reference>
<keyword evidence="3" id="KW-1185">Reference proteome</keyword>
<accession>A0ABQ3LGV7</accession>
<evidence type="ECO:0000313" key="3">
    <source>
        <dbReference type="Proteomes" id="UP000652430"/>
    </source>
</evidence>
<feature type="compositionally biased region" description="Polar residues" evidence="1">
    <location>
        <begin position="48"/>
        <end position="60"/>
    </location>
</feature>
<dbReference type="EMBL" id="BNAQ01000002">
    <property type="protein sequence ID" value="GHH15085.1"/>
    <property type="molecule type" value="Genomic_DNA"/>
</dbReference>
<sequence length="60" mass="6038">MLAIALACRSLARASDDGVAVEVASAGVAVWAIAALATAKEDTDTSRASRFMSNPSKQGG</sequence>